<accession>A0A448ZTD5</accession>
<proteinExistence type="predicted"/>
<name>A0A448ZTD5_9STRA</name>
<keyword evidence="2" id="KW-1185">Reference proteome</keyword>
<evidence type="ECO:0000313" key="2">
    <source>
        <dbReference type="Proteomes" id="UP000291116"/>
    </source>
</evidence>
<protein>
    <submittedName>
        <fullName evidence="1">Uncharacterized protein</fullName>
    </submittedName>
</protein>
<sequence>MNFSKLSLVCLALDSGSRFVQVQGVANKNPVGKWELHSLSDAEIEVSDSDTPNTAAVETEIFYEGLFADGQDPIVEIYAGVETGAPCVTGTPATPLGETTPSLSVSFSTADTNDHPDLVENMVTSNGDIGSVHIHQTLTGEDNPFWTPYKDDRPDVGTFRMCVRVCKKLETRYISYVDSLITVRYDHEGVFQSFAASIDVEEISSTNEYVRDEFNSVPVEAFPCFTTGSPIQETYKPGQRFSICVRPGEDDLQNGFGVSGFQEVTCAKESQIVKEGSYVAAITSVSSDTDAVDFLDKEEVAVGPGTAVLTTTVLPTMVSGSGSMTCTGVVELTFTAPGSRDLSPVGRRLQATDAGVGESTPFSVSIKVSEEKDWSDAFASPAAGNFEGSDGLVVAGAATTAAVVMAAAL</sequence>
<dbReference type="EMBL" id="CAACVS010000692">
    <property type="protein sequence ID" value="VEU45213.1"/>
    <property type="molecule type" value="Genomic_DNA"/>
</dbReference>
<dbReference type="AlphaFoldDB" id="A0A448ZTD5"/>
<gene>
    <name evidence="1" type="ORF">PSNMU_V1.4_AUG-EV-PASAV3_0123760</name>
</gene>
<reference evidence="1 2" key="1">
    <citation type="submission" date="2019-01" db="EMBL/GenBank/DDBJ databases">
        <authorList>
            <person name="Ferrante I. M."/>
        </authorList>
    </citation>
    <scope>NUCLEOTIDE SEQUENCE [LARGE SCALE GENOMIC DNA]</scope>
    <source>
        <strain evidence="1 2">B856</strain>
    </source>
</reference>
<organism evidence="1 2">
    <name type="scientific">Pseudo-nitzschia multistriata</name>
    <dbReference type="NCBI Taxonomy" id="183589"/>
    <lineage>
        <taxon>Eukaryota</taxon>
        <taxon>Sar</taxon>
        <taxon>Stramenopiles</taxon>
        <taxon>Ochrophyta</taxon>
        <taxon>Bacillariophyta</taxon>
        <taxon>Bacillariophyceae</taxon>
        <taxon>Bacillariophycidae</taxon>
        <taxon>Bacillariales</taxon>
        <taxon>Bacillariaceae</taxon>
        <taxon>Pseudo-nitzschia</taxon>
    </lineage>
</organism>
<evidence type="ECO:0000313" key="1">
    <source>
        <dbReference type="EMBL" id="VEU45213.1"/>
    </source>
</evidence>
<dbReference type="Proteomes" id="UP000291116">
    <property type="component" value="Unassembled WGS sequence"/>
</dbReference>